<feature type="region of interest" description="Disordered" evidence="1">
    <location>
        <begin position="160"/>
        <end position="184"/>
    </location>
</feature>
<dbReference type="AlphaFoldDB" id="A0A8H6VX40"/>
<dbReference type="GeneID" id="59348762"/>
<name>A0A8H6VX40_9AGAR</name>
<comment type="caution">
    <text evidence="2">The sequence shown here is derived from an EMBL/GenBank/DDBJ whole genome shotgun (WGS) entry which is preliminary data.</text>
</comment>
<evidence type="ECO:0000313" key="2">
    <source>
        <dbReference type="EMBL" id="KAF7297299.1"/>
    </source>
</evidence>
<dbReference type="EMBL" id="JACAZF010000008">
    <property type="protein sequence ID" value="KAF7297299.1"/>
    <property type="molecule type" value="Genomic_DNA"/>
</dbReference>
<protein>
    <submittedName>
        <fullName evidence="2">Uncharacterized protein</fullName>
    </submittedName>
</protein>
<sequence length="213" mass="22892">MGCDSVVTWVTRFSCSSTVKTRRPLRLTRHARIYSLRSRSAALYRDGNSDDPQFPASPASCGVCQQNYQSMKLCLQQVPVMVNFTTVIQNPGSFADVIICACRDPFHSTFGPCVDCFQQTNQERFLLTDNPNAVINGINKVCGLEGALFGAGVSSSIIPPDSTRTLAPNNGNPSNTASGSTASQSNSATSLRQVVSTSSWIFGALALLVAVEW</sequence>
<organism evidence="2 3">
    <name type="scientific">Mycena indigotica</name>
    <dbReference type="NCBI Taxonomy" id="2126181"/>
    <lineage>
        <taxon>Eukaryota</taxon>
        <taxon>Fungi</taxon>
        <taxon>Dikarya</taxon>
        <taxon>Basidiomycota</taxon>
        <taxon>Agaricomycotina</taxon>
        <taxon>Agaricomycetes</taxon>
        <taxon>Agaricomycetidae</taxon>
        <taxon>Agaricales</taxon>
        <taxon>Marasmiineae</taxon>
        <taxon>Mycenaceae</taxon>
        <taxon>Mycena</taxon>
    </lineage>
</organism>
<keyword evidence="3" id="KW-1185">Reference proteome</keyword>
<evidence type="ECO:0000256" key="1">
    <source>
        <dbReference type="SAM" id="MobiDB-lite"/>
    </source>
</evidence>
<dbReference type="Proteomes" id="UP000636479">
    <property type="component" value="Unassembled WGS sequence"/>
</dbReference>
<accession>A0A8H6VX40</accession>
<proteinExistence type="predicted"/>
<dbReference type="RefSeq" id="XP_037217658.1">
    <property type="nucleotide sequence ID" value="XM_037366246.1"/>
</dbReference>
<dbReference type="OrthoDB" id="3361196at2759"/>
<reference evidence="2" key="1">
    <citation type="submission" date="2020-05" db="EMBL/GenBank/DDBJ databases">
        <title>Mycena genomes resolve the evolution of fungal bioluminescence.</title>
        <authorList>
            <person name="Tsai I.J."/>
        </authorList>
    </citation>
    <scope>NUCLEOTIDE SEQUENCE</scope>
    <source>
        <strain evidence="2">171206Taipei</strain>
    </source>
</reference>
<evidence type="ECO:0000313" key="3">
    <source>
        <dbReference type="Proteomes" id="UP000636479"/>
    </source>
</evidence>
<gene>
    <name evidence="2" type="ORF">MIND_00963100</name>
</gene>